<feature type="transmembrane region" description="Helical" evidence="1">
    <location>
        <begin position="323"/>
        <end position="344"/>
    </location>
</feature>
<feature type="transmembrane region" description="Helical" evidence="1">
    <location>
        <begin position="59"/>
        <end position="77"/>
    </location>
</feature>
<protein>
    <submittedName>
        <fullName evidence="2">Glycosyltransferase 87 family protein</fullName>
    </submittedName>
</protein>
<dbReference type="Proteomes" id="UP001176429">
    <property type="component" value="Unassembled WGS sequence"/>
</dbReference>
<dbReference type="Pfam" id="PF26314">
    <property type="entry name" value="MptA_B_family"/>
    <property type="match status" value="1"/>
</dbReference>
<feature type="transmembrane region" description="Helical" evidence="1">
    <location>
        <begin position="189"/>
        <end position="222"/>
    </location>
</feature>
<feature type="transmembrane region" description="Helical" evidence="1">
    <location>
        <begin position="262"/>
        <end position="281"/>
    </location>
</feature>
<dbReference type="RefSeq" id="WP_305007227.1">
    <property type="nucleotide sequence ID" value="NZ_JAUQSY010000009.1"/>
</dbReference>
<reference evidence="2" key="1">
    <citation type="submission" date="2023-07" db="EMBL/GenBank/DDBJ databases">
        <authorList>
            <person name="Kim M.K."/>
        </authorList>
    </citation>
    <scope>NUCLEOTIDE SEQUENCE</scope>
    <source>
        <strain evidence="2">ASUV-10-1</strain>
    </source>
</reference>
<comment type="caution">
    <text evidence="2">The sequence shown here is derived from an EMBL/GenBank/DDBJ whole genome shotgun (WGS) entry which is preliminary data.</text>
</comment>
<keyword evidence="3" id="KW-1185">Reference proteome</keyword>
<feature type="transmembrane region" description="Helical" evidence="1">
    <location>
        <begin position="32"/>
        <end position="50"/>
    </location>
</feature>
<feature type="transmembrane region" description="Helical" evidence="1">
    <location>
        <begin position="7"/>
        <end position="26"/>
    </location>
</feature>
<gene>
    <name evidence="2" type="ORF">Q5H93_14240</name>
</gene>
<sequence length="446" mass="49380">MKPRPQVITGSAAALSGLAYLVLAYVTPRADFLQLVLLFGVALVSYVVLLRSGISWQRGLGLALLLRLLWLPATPALSDDFYRFRWDGLLVANGINPFQFRPTEIAPAVALKPGLQPTLAHLFPRLNSPDYYSVYPPVCQFIFGAAAKLFPASEIGFIIALRLILLAAECASAWLLLQLLELLKQPRKLALYYLLHPLVIIELVGNLHFEVLVIALVLLAAWLLARQKTHRSALALALAVATKLLPVVVLPLLIKRLGWRQFIIYLGAFSASLVLLFLPFASTELIGNISNSLRLYFHRFEFNASLYYLLRAVGFRLSGYNEIAIIGPGLALVSALTVLTAVWLQRRSLAGLAVSLLLILSVYYLCATTVHPWYITPLIAVSVFTRFRYPLVWGGMAILSYAAYRDAVYTENLGLVSLEYAVTLAWLGYELFSTRLANASLPAPRP</sequence>
<keyword evidence="1" id="KW-1133">Transmembrane helix</keyword>
<feature type="transmembrane region" description="Helical" evidence="1">
    <location>
        <begin position="351"/>
        <end position="375"/>
    </location>
</feature>
<dbReference type="EMBL" id="JAUQSY010000009">
    <property type="protein sequence ID" value="MDO7875899.1"/>
    <property type="molecule type" value="Genomic_DNA"/>
</dbReference>
<proteinExistence type="predicted"/>
<feature type="transmembrane region" description="Helical" evidence="1">
    <location>
        <begin position="234"/>
        <end position="253"/>
    </location>
</feature>
<feature type="transmembrane region" description="Helical" evidence="1">
    <location>
        <begin position="387"/>
        <end position="404"/>
    </location>
</feature>
<keyword evidence="1" id="KW-0812">Transmembrane</keyword>
<feature type="transmembrane region" description="Helical" evidence="1">
    <location>
        <begin position="155"/>
        <end position="177"/>
    </location>
</feature>
<accession>A0ABT9BCA7</accession>
<evidence type="ECO:0000313" key="3">
    <source>
        <dbReference type="Proteomes" id="UP001176429"/>
    </source>
</evidence>
<organism evidence="2 3">
    <name type="scientific">Hymenobacter aranciens</name>
    <dbReference type="NCBI Taxonomy" id="3063996"/>
    <lineage>
        <taxon>Bacteria</taxon>
        <taxon>Pseudomonadati</taxon>
        <taxon>Bacteroidota</taxon>
        <taxon>Cytophagia</taxon>
        <taxon>Cytophagales</taxon>
        <taxon>Hymenobacteraceae</taxon>
        <taxon>Hymenobacter</taxon>
    </lineage>
</organism>
<name>A0ABT9BCA7_9BACT</name>
<keyword evidence="1" id="KW-0472">Membrane</keyword>
<evidence type="ECO:0000256" key="1">
    <source>
        <dbReference type="SAM" id="Phobius"/>
    </source>
</evidence>
<evidence type="ECO:0000313" key="2">
    <source>
        <dbReference type="EMBL" id="MDO7875899.1"/>
    </source>
</evidence>